<name>A0AC35G8P3_9BILA</name>
<evidence type="ECO:0000313" key="1">
    <source>
        <dbReference type="Proteomes" id="UP000887580"/>
    </source>
</evidence>
<organism evidence="1 2">
    <name type="scientific">Panagrolaimus sp. PS1159</name>
    <dbReference type="NCBI Taxonomy" id="55785"/>
    <lineage>
        <taxon>Eukaryota</taxon>
        <taxon>Metazoa</taxon>
        <taxon>Ecdysozoa</taxon>
        <taxon>Nematoda</taxon>
        <taxon>Chromadorea</taxon>
        <taxon>Rhabditida</taxon>
        <taxon>Tylenchina</taxon>
        <taxon>Panagrolaimomorpha</taxon>
        <taxon>Panagrolaimoidea</taxon>
        <taxon>Panagrolaimidae</taxon>
        <taxon>Panagrolaimus</taxon>
    </lineage>
</organism>
<dbReference type="WBParaSite" id="PS1159_v2.g24444.t1">
    <property type="protein sequence ID" value="PS1159_v2.g24444.t1"/>
    <property type="gene ID" value="PS1159_v2.g24444"/>
</dbReference>
<accession>A0AC35G8P3</accession>
<proteinExistence type="predicted"/>
<protein>
    <submittedName>
        <fullName evidence="2">Uncharacterized protein</fullName>
    </submittedName>
</protein>
<reference evidence="2" key="1">
    <citation type="submission" date="2022-11" db="UniProtKB">
        <authorList>
            <consortium name="WormBaseParasite"/>
        </authorList>
    </citation>
    <scope>IDENTIFICATION</scope>
</reference>
<dbReference type="Proteomes" id="UP000887580">
    <property type="component" value="Unplaced"/>
</dbReference>
<sequence>MVKSYWNHPEKNEYEPGRHILFDALFRDPLYELDRVKDNENPCFGLLYSSWYNAITYEFDSAVIYPEICKTYKAASECLYKSPDTAMAASRWLYETSNLHNLCKISAYSFEKSIRNYSLYDLKNISRFCYDECIPEKKN</sequence>
<evidence type="ECO:0000313" key="2">
    <source>
        <dbReference type="WBParaSite" id="PS1159_v2.g24444.t1"/>
    </source>
</evidence>